<feature type="transmembrane region" description="Helical" evidence="1">
    <location>
        <begin position="84"/>
        <end position="102"/>
    </location>
</feature>
<evidence type="ECO:0000256" key="1">
    <source>
        <dbReference type="SAM" id="Phobius"/>
    </source>
</evidence>
<keyword evidence="1" id="KW-0472">Membrane</keyword>
<name>A0A0N9YE29_MYCFO</name>
<gene>
    <name evidence="2" type="ORF">XA26_14570</name>
</gene>
<sequence length="221" mass="24029">MAYASQGSTRLVAVLTGLVMAFLAYSLPPYLTGGTRVPATFGLHYPLLVAHVLLASMAMACAVAQLWPAMRRRHPAWHRRTGRVYAATALPAAASAIVIGAATPFGPILAVSNVVLGLLWLLFTVEGVIAARQRRFGDHRRQMLRSVTLALSIISNRIWTPVLYVVFDPLRASVFGGNEEKYLWLVAGAGGWLGWTIPLLLLQMWLRRQSVPATGRSLSGV</sequence>
<protein>
    <submittedName>
        <fullName evidence="2">Membrane protein, putative</fullName>
    </submittedName>
</protein>
<dbReference type="AlphaFoldDB" id="A0A0N9YE29"/>
<dbReference type="PATRIC" id="fig|1766.6.peg.1440"/>
<dbReference type="Pfam" id="PF10067">
    <property type="entry name" value="DUF2306"/>
    <property type="match status" value="1"/>
</dbReference>
<keyword evidence="3" id="KW-1185">Reference proteome</keyword>
<dbReference type="STRING" id="1766.XA26_14570"/>
<evidence type="ECO:0000313" key="3">
    <source>
        <dbReference type="Proteomes" id="UP000057134"/>
    </source>
</evidence>
<accession>A0A0N9YE29</accession>
<dbReference type="EMBL" id="CP011269">
    <property type="protein sequence ID" value="ALI25304.1"/>
    <property type="molecule type" value="Genomic_DNA"/>
</dbReference>
<keyword evidence="1" id="KW-1133">Transmembrane helix</keyword>
<organism evidence="2 3">
    <name type="scientific">Mycolicibacterium fortuitum</name>
    <name type="common">Mycobacterium fortuitum</name>
    <dbReference type="NCBI Taxonomy" id="1766"/>
    <lineage>
        <taxon>Bacteria</taxon>
        <taxon>Bacillati</taxon>
        <taxon>Actinomycetota</taxon>
        <taxon>Actinomycetes</taxon>
        <taxon>Mycobacteriales</taxon>
        <taxon>Mycobacteriaceae</taxon>
        <taxon>Mycolicibacterium</taxon>
    </lineage>
</organism>
<dbReference type="KEGG" id="mft:XA26_14570"/>
<reference evidence="2 3" key="1">
    <citation type="journal article" date="2015" name="MBio">
        <title>Enzymatic Degradation of Phenazines Can Generate Energy and Protect Sensitive Organisms from Toxicity.</title>
        <authorList>
            <person name="Costa K.C."/>
            <person name="Bergkessel M."/>
            <person name="Saunders S."/>
            <person name="Korlach J."/>
            <person name="Newman D.K."/>
        </authorList>
    </citation>
    <scope>NUCLEOTIDE SEQUENCE [LARGE SCALE GENOMIC DNA]</scope>
    <source>
        <strain evidence="2 3">CT6</strain>
    </source>
</reference>
<dbReference type="RefSeq" id="WP_054601457.1">
    <property type="nucleotide sequence ID" value="NZ_CP011269.1"/>
</dbReference>
<feature type="transmembrane region" description="Helical" evidence="1">
    <location>
        <begin position="12"/>
        <end position="31"/>
    </location>
</feature>
<feature type="transmembrane region" description="Helical" evidence="1">
    <location>
        <begin position="143"/>
        <end position="167"/>
    </location>
</feature>
<dbReference type="InterPro" id="IPR018750">
    <property type="entry name" value="DUF2306_membrane"/>
</dbReference>
<evidence type="ECO:0000313" key="2">
    <source>
        <dbReference type="EMBL" id="ALI25304.1"/>
    </source>
</evidence>
<dbReference type="Proteomes" id="UP000057134">
    <property type="component" value="Chromosome"/>
</dbReference>
<feature type="transmembrane region" description="Helical" evidence="1">
    <location>
        <begin position="182"/>
        <end position="202"/>
    </location>
</feature>
<feature type="transmembrane region" description="Helical" evidence="1">
    <location>
        <begin position="43"/>
        <end position="64"/>
    </location>
</feature>
<proteinExistence type="predicted"/>
<feature type="transmembrane region" description="Helical" evidence="1">
    <location>
        <begin position="108"/>
        <end position="131"/>
    </location>
</feature>
<keyword evidence="1" id="KW-0812">Transmembrane</keyword>